<dbReference type="Pfam" id="PF23023">
    <property type="entry name" value="Anti-Pycsar_Apyc1"/>
    <property type="match status" value="1"/>
</dbReference>
<dbReference type="AlphaFoldDB" id="A0A378NQ60"/>
<dbReference type="Proteomes" id="UP000255234">
    <property type="component" value="Unassembled WGS sequence"/>
</dbReference>
<dbReference type="PANTHER" id="PTHR46018:SF2">
    <property type="entry name" value="ZINC PHOSPHODIESTERASE ELAC PROTEIN 1"/>
    <property type="match status" value="1"/>
</dbReference>
<gene>
    <name evidence="2" type="ORF">NCTC10571_00640</name>
</gene>
<evidence type="ECO:0000313" key="3">
    <source>
        <dbReference type="Proteomes" id="UP000255234"/>
    </source>
</evidence>
<proteinExistence type="predicted"/>
<dbReference type="InterPro" id="IPR036866">
    <property type="entry name" value="RibonucZ/Hydroxyglut_hydro"/>
</dbReference>
<evidence type="ECO:0000256" key="1">
    <source>
        <dbReference type="ARBA" id="ARBA00022759"/>
    </source>
</evidence>
<keyword evidence="1" id="KW-0540">Nuclease</keyword>
<evidence type="ECO:0000313" key="2">
    <source>
        <dbReference type="EMBL" id="STY70502.1"/>
    </source>
</evidence>
<dbReference type="EMBL" id="UGPP01000001">
    <property type="protein sequence ID" value="STY70502.1"/>
    <property type="molecule type" value="Genomic_DNA"/>
</dbReference>
<dbReference type="Gene3D" id="3.60.15.10">
    <property type="entry name" value="Ribonuclease Z/Hydroxyacylglutathione hydrolase-like"/>
    <property type="match status" value="1"/>
</dbReference>
<reference evidence="2 3" key="1">
    <citation type="submission" date="2018-06" db="EMBL/GenBank/DDBJ databases">
        <authorList>
            <consortium name="Pathogen Informatics"/>
            <person name="Doyle S."/>
        </authorList>
    </citation>
    <scope>NUCLEOTIDE SEQUENCE [LARGE SCALE GENOMIC DNA]</scope>
    <source>
        <strain evidence="2 3">NCTC10571</strain>
    </source>
</reference>
<dbReference type="GO" id="GO:0042781">
    <property type="term" value="F:3'-tRNA processing endoribonuclease activity"/>
    <property type="evidence" value="ECO:0007669"/>
    <property type="project" value="TreeGrafter"/>
</dbReference>
<sequence length="268" mass="30760">MRKLILLGTGNAMVTKCFNTCFALNIDDEYFLVDAGGGNGILAQLEKAQIDMTKIHHLFITHAHTDHVLGVIWVVRKIATLMNQGKYEGKLHIYCHDKVKMVVETIANLTLKKKDLAQIGKNIIFDVVEDGDQREILNMQVIFFDILSTKEKQFGFSAEFADGMNLCCLGDEPYNEVCEIYAQNADYLLSEAFCLYGDRDIFKPYEKHHSTVKEACELAEQLQVKNLILYHTEDKHIDKRKELYTDEGKQYYYGNLYVPDDLDVINLK</sequence>
<keyword evidence="1" id="KW-0378">Hydrolase</keyword>
<dbReference type="RefSeq" id="WP_018999073.1">
    <property type="nucleotide sequence ID" value="NZ_UGPP01000001.1"/>
</dbReference>
<name>A0A378NQ60_9FIRM</name>
<dbReference type="SUPFAM" id="SSF56281">
    <property type="entry name" value="Metallo-hydrolase/oxidoreductase"/>
    <property type="match status" value="1"/>
</dbReference>
<dbReference type="PANTHER" id="PTHR46018">
    <property type="entry name" value="ZINC PHOSPHODIESTERASE ELAC PROTEIN 1"/>
    <property type="match status" value="1"/>
</dbReference>
<keyword evidence="1" id="KW-0255">Endonuclease</keyword>
<organism evidence="2 3">
    <name type="scientific">Megamonas hypermegale</name>
    <dbReference type="NCBI Taxonomy" id="158847"/>
    <lineage>
        <taxon>Bacteria</taxon>
        <taxon>Bacillati</taxon>
        <taxon>Bacillota</taxon>
        <taxon>Negativicutes</taxon>
        <taxon>Selenomonadales</taxon>
        <taxon>Selenomonadaceae</taxon>
        <taxon>Megamonas</taxon>
    </lineage>
</organism>
<protein>
    <submittedName>
        <fullName evidence="2">Ribonuclease Z</fullName>
    </submittedName>
</protein>
<dbReference type="STRING" id="1122216.GCA_000423385_01176"/>
<accession>A0A378NQ60</accession>